<organism evidence="1 2">
    <name type="scientific">Paenibacillus woosongensis</name>
    <dbReference type="NCBI Taxonomy" id="307580"/>
    <lineage>
        <taxon>Bacteria</taxon>
        <taxon>Bacillati</taxon>
        <taxon>Bacillota</taxon>
        <taxon>Bacilli</taxon>
        <taxon>Bacillales</taxon>
        <taxon>Paenibacillaceae</taxon>
        <taxon>Paenibacillus</taxon>
    </lineage>
</organism>
<protein>
    <recommendedName>
        <fullName evidence="3">LexA repressor DNA-binding domain-containing protein</fullName>
    </recommendedName>
</protein>
<dbReference type="AlphaFoldDB" id="A0A7X2Z1U7"/>
<proteinExistence type="predicted"/>
<accession>A0A7X2Z1U7</accession>
<evidence type="ECO:0000313" key="1">
    <source>
        <dbReference type="EMBL" id="MUG45229.1"/>
    </source>
</evidence>
<dbReference type="EMBL" id="WNZW01000002">
    <property type="protein sequence ID" value="MUG45229.1"/>
    <property type="molecule type" value="Genomic_DNA"/>
</dbReference>
<dbReference type="Proteomes" id="UP000447876">
    <property type="component" value="Unassembled WGS sequence"/>
</dbReference>
<evidence type="ECO:0008006" key="3">
    <source>
        <dbReference type="Google" id="ProtNLM"/>
    </source>
</evidence>
<reference evidence="1 2" key="1">
    <citation type="submission" date="2019-11" db="EMBL/GenBank/DDBJ databases">
        <title>Draft genome sequences of five Paenibacillus species of dairy origin.</title>
        <authorList>
            <person name="Olajide A.M."/>
            <person name="Chen S."/>
            <person name="Lapointe G."/>
        </authorList>
    </citation>
    <scope>NUCLEOTIDE SEQUENCE [LARGE SCALE GENOMIC DNA]</scope>
    <source>
        <strain evidence="1 2">12CR55</strain>
    </source>
</reference>
<evidence type="ECO:0000313" key="2">
    <source>
        <dbReference type="Proteomes" id="UP000447876"/>
    </source>
</evidence>
<comment type="caution">
    <text evidence="1">The sequence shown here is derived from an EMBL/GenBank/DDBJ whole genome shotgun (WGS) entry which is preliminary data.</text>
</comment>
<dbReference type="RefSeq" id="WP_155610583.1">
    <property type="nucleotide sequence ID" value="NZ_WNZW01000002.1"/>
</dbReference>
<gene>
    <name evidence="1" type="ORF">GNP95_09485</name>
</gene>
<name>A0A7X2Z1U7_9BACL</name>
<dbReference type="OrthoDB" id="2680308at2"/>
<sequence length="94" mass="11220">MLPDLERKLLRIIYNFWSQRRRIPSMKELERTTGRMERDILAALGRMERDGYLNWPDKSNLATLRLLNVAGTEEQAKARPRRGLRSDIDYWTND</sequence>